<feature type="domain" description="Fork-head" evidence="6">
    <location>
        <begin position="211"/>
        <end position="305"/>
    </location>
</feature>
<feature type="compositionally biased region" description="Low complexity" evidence="5">
    <location>
        <begin position="428"/>
        <end position="438"/>
    </location>
</feature>
<dbReference type="GO" id="GO:0005634">
    <property type="term" value="C:nucleus"/>
    <property type="evidence" value="ECO:0007669"/>
    <property type="project" value="UniProtKB-SubCell"/>
</dbReference>
<evidence type="ECO:0000256" key="3">
    <source>
        <dbReference type="ARBA" id="ARBA00023242"/>
    </source>
</evidence>
<gene>
    <name evidence="7" type="ORF">TRICI_001970</name>
</gene>
<keyword evidence="8" id="KW-1185">Reference proteome</keyword>
<comment type="subcellular location">
    <subcellularLocation>
        <location evidence="1 4">Nucleus</location>
    </subcellularLocation>
</comment>
<protein>
    <recommendedName>
        <fullName evidence="6">Fork-head domain-containing protein</fullName>
    </recommendedName>
</protein>
<comment type="caution">
    <text evidence="7">The sequence shown here is derived from an EMBL/GenBank/DDBJ whole genome shotgun (WGS) entry which is preliminary data.</text>
</comment>
<feature type="compositionally biased region" description="Low complexity" evidence="5">
    <location>
        <begin position="677"/>
        <end position="692"/>
    </location>
</feature>
<dbReference type="GO" id="GO:0000978">
    <property type="term" value="F:RNA polymerase II cis-regulatory region sequence-specific DNA binding"/>
    <property type="evidence" value="ECO:0007669"/>
    <property type="project" value="TreeGrafter"/>
</dbReference>
<feature type="region of interest" description="Disordered" evidence="5">
    <location>
        <begin position="1"/>
        <end position="102"/>
    </location>
</feature>
<evidence type="ECO:0000256" key="2">
    <source>
        <dbReference type="ARBA" id="ARBA00023125"/>
    </source>
</evidence>
<dbReference type="SUPFAM" id="SSF46785">
    <property type="entry name" value="Winged helix' DNA-binding domain"/>
    <property type="match status" value="1"/>
</dbReference>
<feature type="DNA-binding region" description="Fork-head" evidence="4">
    <location>
        <begin position="211"/>
        <end position="305"/>
    </location>
</feature>
<dbReference type="SMART" id="SM00339">
    <property type="entry name" value="FH"/>
    <property type="match status" value="1"/>
</dbReference>
<feature type="compositionally biased region" description="Polar residues" evidence="5">
    <location>
        <begin position="37"/>
        <end position="56"/>
    </location>
</feature>
<dbReference type="Proteomes" id="UP000761534">
    <property type="component" value="Unassembled WGS sequence"/>
</dbReference>
<dbReference type="PROSITE" id="PS00658">
    <property type="entry name" value="FORK_HEAD_2"/>
    <property type="match status" value="1"/>
</dbReference>
<evidence type="ECO:0000256" key="5">
    <source>
        <dbReference type="SAM" id="MobiDB-lite"/>
    </source>
</evidence>
<evidence type="ECO:0000256" key="1">
    <source>
        <dbReference type="ARBA" id="ARBA00004123"/>
    </source>
</evidence>
<evidence type="ECO:0000259" key="6">
    <source>
        <dbReference type="PROSITE" id="PS50039"/>
    </source>
</evidence>
<dbReference type="PRINTS" id="PR00053">
    <property type="entry name" value="FORKHEAD"/>
</dbReference>
<reference evidence="7" key="1">
    <citation type="journal article" date="2019" name="G3 (Bethesda)">
        <title>Genome Assemblies of Two Rare Opportunistic Yeast Pathogens: Diutina rugosa (syn. Candida rugosa) and Trichomonascus ciferrii (syn. Candida ciferrii).</title>
        <authorList>
            <person name="Mixao V."/>
            <person name="Saus E."/>
            <person name="Hansen A.P."/>
            <person name="Lass-Florl C."/>
            <person name="Gabaldon T."/>
        </authorList>
    </citation>
    <scope>NUCLEOTIDE SEQUENCE</scope>
    <source>
        <strain evidence="7">CBS 4856</strain>
    </source>
</reference>
<dbReference type="PROSITE" id="PS50039">
    <property type="entry name" value="FORK_HEAD_3"/>
    <property type="match status" value="1"/>
</dbReference>
<dbReference type="AlphaFoldDB" id="A0A642V8H0"/>
<keyword evidence="2 4" id="KW-0238">DNA-binding</keyword>
<proteinExistence type="predicted"/>
<dbReference type="VEuPathDB" id="FungiDB:TRICI_001970"/>
<dbReference type="Gene3D" id="1.10.10.10">
    <property type="entry name" value="Winged helix-like DNA-binding domain superfamily/Winged helix DNA-binding domain"/>
    <property type="match status" value="1"/>
</dbReference>
<feature type="compositionally biased region" description="Polar residues" evidence="5">
    <location>
        <begin position="17"/>
        <end position="28"/>
    </location>
</feature>
<dbReference type="PROSITE" id="PS00657">
    <property type="entry name" value="FORK_HEAD_1"/>
    <property type="match status" value="1"/>
</dbReference>
<dbReference type="InterPro" id="IPR036390">
    <property type="entry name" value="WH_DNA-bd_sf"/>
</dbReference>
<feature type="compositionally biased region" description="Acidic residues" evidence="5">
    <location>
        <begin position="667"/>
        <end position="676"/>
    </location>
</feature>
<evidence type="ECO:0000313" key="7">
    <source>
        <dbReference type="EMBL" id="KAA8915877.1"/>
    </source>
</evidence>
<dbReference type="Pfam" id="PF00250">
    <property type="entry name" value="Forkhead"/>
    <property type="match status" value="1"/>
</dbReference>
<dbReference type="InterPro" id="IPR036388">
    <property type="entry name" value="WH-like_DNA-bd_sf"/>
</dbReference>
<dbReference type="PANTHER" id="PTHR11829:SF343">
    <property type="entry name" value="FORK-HEAD DOMAIN-CONTAINING PROTEIN"/>
    <property type="match status" value="1"/>
</dbReference>
<dbReference type="OrthoDB" id="5954824at2759"/>
<evidence type="ECO:0000313" key="8">
    <source>
        <dbReference type="Proteomes" id="UP000761534"/>
    </source>
</evidence>
<feature type="region of interest" description="Disordered" evidence="5">
    <location>
        <begin position="654"/>
        <end position="693"/>
    </location>
</feature>
<sequence>MSNQSPTKDHAKGSLPTLDSNLLKSLNSVHLPPPPSSANQSIMYNRRSSADPGQSEYSHHKDSSFVTPLFINKSSGSNNPLADISANPVLNTPPPSQLRNANVQTPTLRGRDDKENHLISPPVHANVPTAQQQQHYQQQQQQFHHQQPQPQQQFYHQQPQPQPQQQQQQQRIQQAGGASTSKTVVESRPAPPQFRIPEPHEMPPLVDDGKKPPFSYATLIGMAILRSPKRKLTLAQIYQWINDTFEWYRNSKSGWQNSIRHNLSLNKAFKKQERPKSDPGKGNYWLVESGCEHQFINVKAVRRASTTTTTTHHHHHSATSTGSGPNELTYSTFPAAAAATTTTTNNSSTTNPNPATTRHHAKSASAAAAAAAAAMAASSSAKNSSSSNAAAIADRQHEHSSTDEEVNDDDGDGDDYTTFPPPPPPMLPTNNNNNGDNGSSWSNEETPLKRCNTAIGLQHFSKTNFNVESPLTKRTASSLDSDFETSAPFKRQRLFDDAPSWGAPQQNQNTPIIQESPGGHNYITGGGQGLILGPLKPSTMLPPPNSAQKMISPNTSLRNHRAMVKGLTSPSSMEFEDTLDSPSTRKMYNYQQHAFMSAEDDDAVSRAIFGSPDKREARRRQYFEQSGVMGFDGAESVTDVFGVDVCDVVRRAIEHGDPSNKNSNDHSDDDDNDSDNNDQPNQPNNNDSNANDIIRFDSPIKTQGNVFSPPKMVRKNTAYF</sequence>
<dbReference type="FunFam" id="1.10.10.10:FF:000260">
    <property type="entry name" value="Forkhead transcription factor (Sep1)"/>
    <property type="match status" value="1"/>
</dbReference>
<feature type="compositionally biased region" description="Low complexity" evidence="5">
    <location>
        <begin position="381"/>
        <end position="391"/>
    </location>
</feature>
<keyword evidence="3 4" id="KW-0539">Nucleus</keyword>
<dbReference type="EMBL" id="SWFS01000132">
    <property type="protein sequence ID" value="KAA8915877.1"/>
    <property type="molecule type" value="Genomic_DNA"/>
</dbReference>
<organism evidence="7 8">
    <name type="scientific">Trichomonascus ciferrii</name>
    <dbReference type="NCBI Taxonomy" id="44093"/>
    <lineage>
        <taxon>Eukaryota</taxon>
        <taxon>Fungi</taxon>
        <taxon>Dikarya</taxon>
        <taxon>Ascomycota</taxon>
        <taxon>Saccharomycotina</taxon>
        <taxon>Dipodascomycetes</taxon>
        <taxon>Dipodascales</taxon>
        <taxon>Trichomonascaceae</taxon>
        <taxon>Trichomonascus</taxon>
        <taxon>Trichomonascus ciferrii complex</taxon>
    </lineage>
</organism>
<feature type="compositionally biased region" description="Acidic residues" evidence="5">
    <location>
        <begin position="403"/>
        <end position="415"/>
    </location>
</feature>
<feature type="region of interest" description="Disordered" evidence="5">
    <location>
        <begin position="381"/>
        <end position="446"/>
    </location>
</feature>
<evidence type="ECO:0000256" key="4">
    <source>
        <dbReference type="PROSITE-ProRule" id="PRU00089"/>
    </source>
</evidence>
<dbReference type="GO" id="GO:0001228">
    <property type="term" value="F:DNA-binding transcription activator activity, RNA polymerase II-specific"/>
    <property type="evidence" value="ECO:0007669"/>
    <property type="project" value="UniProtKB-ARBA"/>
</dbReference>
<dbReference type="InterPro" id="IPR050211">
    <property type="entry name" value="FOX_domain-containing"/>
</dbReference>
<feature type="compositionally biased region" description="Basic and acidic residues" evidence="5">
    <location>
        <begin position="654"/>
        <end position="666"/>
    </location>
</feature>
<dbReference type="PANTHER" id="PTHR11829">
    <property type="entry name" value="FORKHEAD BOX PROTEIN"/>
    <property type="match status" value="1"/>
</dbReference>
<feature type="region of interest" description="Disordered" evidence="5">
    <location>
        <begin position="128"/>
        <end position="209"/>
    </location>
</feature>
<feature type="region of interest" description="Disordered" evidence="5">
    <location>
        <begin position="304"/>
        <end position="366"/>
    </location>
</feature>
<dbReference type="CDD" id="cd00059">
    <property type="entry name" value="FH_FOX"/>
    <property type="match status" value="1"/>
</dbReference>
<feature type="compositionally biased region" description="Low complexity" evidence="5">
    <location>
        <begin position="331"/>
        <end position="356"/>
    </location>
</feature>
<accession>A0A642V8H0</accession>
<name>A0A642V8H0_9ASCO</name>
<dbReference type="InterPro" id="IPR018122">
    <property type="entry name" value="TF_fork_head_CS_1"/>
</dbReference>
<dbReference type="InterPro" id="IPR030456">
    <property type="entry name" value="TF_fork_head_CS_2"/>
</dbReference>
<feature type="compositionally biased region" description="Low complexity" evidence="5">
    <location>
        <begin position="131"/>
        <end position="170"/>
    </location>
</feature>
<dbReference type="InterPro" id="IPR001766">
    <property type="entry name" value="Fork_head_dom"/>
</dbReference>
<feature type="compositionally biased region" description="Polar residues" evidence="5">
    <location>
        <begin position="171"/>
        <end position="184"/>
    </location>
</feature>
<feature type="compositionally biased region" description="Basic and acidic residues" evidence="5">
    <location>
        <begin position="197"/>
        <end position="209"/>
    </location>
</feature>